<reference evidence="1 2" key="1">
    <citation type="submission" date="2019-10" db="EMBL/GenBank/DDBJ databases">
        <title>Whole genome shotgun sequence of Acrocarpospora corrugata NBRC 13972.</title>
        <authorList>
            <person name="Ichikawa N."/>
            <person name="Kimura A."/>
            <person name="Kitahashi Y."/>
            <person name="Komaki H."/>
            <person name="Oguchi A."/>
        </authorList>
    </citation>
    <scope>NUCLEOTIDE SEQUENCE [LARGE SCALE GENOMIC DNA]</scope>
    <source>
        <strain evidence="1 2">NBRC 13972</strain>
    </source>
</reference>
<gene>
    <name evidence="1" type="ORF">Acor_74720</name>
</gene>
<organism evidence="1 2">
    <name type="scientific">Acrocarpospora corrugata</name>
    <dbReference type="NCBI Taxonomy" id="35763"/>
    <lineage>
        <taxon>Bacteria</taxon>
        <taxon>Bacillati</taxon>
        <taxon>Actinomycetota</taxon>
        <taxon>Actinomycetes</taxon>
        <taxon>Streptosporangiales</taxon>
        <taxon>Streptosporangiaceae</taxon>
        <taxon>Acrocarpospora</taxon>
    </lineage>
</organism>
<proteinExistence type="predicted"/>
<comment type="caution">
    <text evidence="1">The sequence shown here is derived from an EMBL/GenBank/DDBJ whole genome shotgun (WGS) entry which is preliminary data.</text>
</comment>
<keyword evidence="2" id="KW-1185">Reference proteome</keyword>
<evidence type="ECO:0000313" key="1">
    <source>
        <dbReference type="EMBL" id="GES05404.1"/>
    </source>
</evidence>
<protein>
    <submittedName>
        <fullName evidence="1">Uncharacterized protein</fullName>
    </submittedName>
</protein>
<evidence type="ECO:0000313" key="2">
    <source>
        <dbReference type="Proteomes" id="UP000334990"/>
    </source>
</evidence>
<name>A0A5M3W957_9ACTN</name>
<accession>A0A5M3W957</accession>
<sequence>MHWSFRAGQQGFADHLPLCRWVVTLFSGYVWKRFVLATGGPRVLTLTGDRDRRLPNRAIRLSTCWIGGIGCAGLRLVSHTRKGAFRVPNRTLRSERTAELFTAAGPRR</sequence>
<dbReference type="Proteomes" id="UP000334990">
    <property type="component" value="Unassembled WGS sequence"/>
</dbReference>
<dbReference type="EMBL" id="BLAD01000100">
    <property type="protein sequence ID" value="GES05404.1"/>
    <property type="molecule type" value="Genomic_DNA"/>
</dbReference>
<dbReference type="AlphaFoldDB" id="A0A5M3W957"/>